<evidence type="ECO:0000313" key="11">
    <source>
        <dbReference type="EMBL" id="SFK17781.1"/>
    </source>
</evidence>
<dbReference type="InterPro" id="IPR005225">
    <property type="entry name" value="Small_GTP-bd"/>
</dbReference>
<evidence type="ECO:0000259" key="9">
    <source>
        <dbReference type="PROSITE" id="PS50823"/>
    </source>
</evidence>
<dbReference type="SUPFAM" id="SSF52540">
    <property type="entry name" value="P-loop containing nucleoside triphosphate hydrolases"/>
    <property type="match status" value="1"/>
</dbReference>
<keyword evidence="6" id="KW-0699">rRNA-binding</keyword>
<dbReference type="Gene3D" id="3.40.50.300">
    <property type="entry name" value="P-loop containing nucleotide triphosphate hydrolases"/>
    <property type="match status" value="1"/>
</dbReference>
<feature type="domain" description="Era-type G" evidence="10">
    <location>
        <begin position="6"/>
        <end position="180"/>
    </location>
</feature>
<accession>A0A1I3XFA7</accession>
<keyword evidence="3 6" id="KW-0547">Nucleotide-binding</keyword>
<dbReference type="Gene3D" id="3.30.300.20">
    <property type="match status" value="1"/>
</dbReference>
<evidence type="ECO:0000256" key="6">
    <source>
        <dbReference type="HAMAP-Rule" id="MF_00367"/>
    </source>
</evidence>
<dbReference type="GO" id="GO:0005886">
    <property type="term" value="C:plasma membrane"/>
    <property type="evidence" value="ECO:0007669"/>
    <property type="project" value="UniProtKB-SubCell"/>
</dbReference>
<dbReference type="CDD" id="cd04163">
    <property type="entry name" value="Era"/>
    <property type="match status" value="1"/>
</dbReference>
<comment type="subcellular location">
    <subcellularLocation>
        <location evidence="6">Cytoplasm</location>
    </subcellularLocation>
    <subcellularLocation>
        <location evidence="6">Cell membrane</location>
        <topology evidence="6">Peripheral membrane protein</topology>
    </subcellularLocation>
</comment>
<dbReference type="GO" id="GO:0070181">
    <property type="term" value="F:small ribosomal subunit rRNA binding"/>
    <property type="evidence" value="ECO:0007669"/>
    <property type="project" value="UniProtKB-UniRule"/>
</dbReference>
<dbReference type="PROSITE" id="PS50823">
    <property type="entry name" value="KH_TYPE_2"/>
    <property type="match status" value="1"/>
</dbReference>
<keyword evidence="6" id="KW-1003">Cell membrane</keyword>
<sequence length="305" mass="33293">MSPTYRAGFIALVGPPNAGKSTFLNKVLGEKIAIVSPKPQTTRTSITGIHTTAEEQIIFLDTPGVHTARGKLNRFLVDAAWGALQEANGVILFLDGSRYAGNEKALERDLRPLAARIGSLGVPMAVALNKVDQIKPKERLLGLLANCAERWPGVELVPISARTGVGVDGLLAVIRNFLPLSPALFPEDQLSTASVRFMASEIIREKLFLALDQELPYNVAVEIETWEELPEQNMTMIGAMIYTSKNSHKGMIVGKQGQNLKIVGQQARQELKTLLGTKVHLELWVKVREGWTEDGQFMTSLGLGS</sequence>
<gene>
    <name evidence="6" type="primary">era</name>
    <name evidence="11" type="ORF">SAMN04488082_11634</name>
</gene>
<dbReference type="PANTHER" id="PTHR42698:SF1">
    <property type="entry name" value="GTPASE ERA, MITOCHONDRIAL"/>
    <property type="match status" value="1"/>
</dbReference>
<keyword evidence="6" id="KW-0690">Ribosome biogenesis</keyword>
<dbReference type="Pfam" id="PF01926">
    <property type="entry name" value="MMR_HSR1"/>
    <property type="match status" value="1"/>
</dbReference>
<dbReference type="NCBIfam" id="NF000908">
    <property type="entry name" value="PRK00089.1"/>
    <property type="match status" value="1"/>
</dbReference>
<evidence type="ECO:0000259" key="10">
    <source>
        <dbReference type="PROSITE" id="PS51713"/>
    </source>
</evidence>
<keyword evidence="4 6" id="KW-0694">RNA-binding</keyword>
<dbReference type="InterPro" id="IPR030388">
    <property type="entry name" value="G_ERA_dom"/>
</dbReference>
<dbReference type="PANTHER" id="PTHR42698">
    <property type="entry name" value="GTPASE ERA"/>
    <property type="match status" value="1"/>
</dbReference>
<dbReference type="OrthoDB" id="9805918at2"/>
<evidence type="ECO:0000256" key="7">
    <source>
        <dbReference type="PROSITE-ProRule" id="PRU01050"/>
    </source>
</evidence>
<evidence type="ECO:0000256" key="2">
    <source>
        <dbReference type="ARBA" id="ARBA00020484"/>
    </source>
</evidence>
<feature type="region of interest" description="G2" evidence="7">
    <location>
        <begin position="40"/>
        <end position="44"/>
    </location>
</feature>
<dbReference type="EMBL" id="FORX01000016">
    <property type="protein sequence ID" value="SFK17781.1"/>
    <property type="molecule type" value="Genomic_DNA"/>
</dbReference>
<dbReference type="InterPro" id="IPR005662">
    <property type="entry name" value="GTPase_Era-like"/>
</dbReference>
<keyword evidence="12" id="KW-1185">Reference proteome</keyword>
<keyword evidence="6" id="KW-0472">Membrane</keyword>
<feature type="binding site" evidence="6">
    <location>
        <begin position="14"/>
        <end position="21"/>
    </location>
    <ligand>
        <name>GTP</name>
        <dbReference type="ChEBI" id="CHEBI:37565"/>
    </ligand>
</feature>
<comment type="subunit">
    <text evidence="6">Monomer.</text>
</comment>
<dbReference type="RefSeq" id="WP_092376996.1">
    <property type="nucleotide sequence ID" value="NZ_FORX01000016.1"/>
</dbReference>
<feature type="domain" description="KH type-2" evidence="9">
    <location>
        <begin position="211"/>
        <end position="289"/>
    </location>
</feature>
<dbReference type="GO" id="GO:0043024">
    <property type="term" value="F:ribosomal small subunit binding"/>
    <property type="evidence" value="ECO:0007669"/>
    <property type="project" value="TreeGrafter"/>
</dbReference>
<feature type="region of interest" description="G1" evidence="7">
    <location>
        <begin position="14"/>
        <end position="21"/>
    </location>
</feature>
<dbReference type="SUPFAM" id="SSF54814">
    <property type="entry name" value="Prokaryotic type KH domain (KH-domain type II)"/>
    <property type="match status" value="1"/>
</dbReference>
<dbReference type="CDD" id="cd22534">
    <property type="entry name" value="KH-II_Era"/>
    <property type="match status" value="1"/>
</dbReference>
<comment type="similarity">
    <text evidence="1 6 7 8">Belongs to the TRAFAC class TrmE-Era-EngA-EngB-Septin-like GTPase superfamily. Era GTPase family.</text>
</comment>
<evidence type="ECO:0000256" key="3">
    <source>
        <dbReference type="ARBA" id="ARBA00022741"/>
    </source>
</evidence>
<dbReference type="InterPro" id="IPR009019">
    <property type="entry name" value="KH_sf_prok-type"/>
</dbReference>
<feature type="region of interest" description="G5" evidence="7">
    <location>
        <begin position="159"/>
        <end position="161"/>
    </location>
</feature>
<name>A0A1I3XFA7_9BACT</name>
<dbReference type="PROSITE" id="PS51713">
    <property type="entry name" value="G_ERA"/>
    <property type="match status" value="1"/>
</dbReference>
<dbReference type="GO" id="GO:0005525">
    <property type="term" value="F:GTP binding"/>
    <property type="evidence" value="ECO:0007669"/>
    <property type="project" value="UniProtKB-UniRule"/>
</dbReference>
<proteinExistence type="inferred from homology"/>
<evidence type="ECO:0000256" key="4">
    <source>
        <dbReference type="ARBA" id="ARBA00022884"/>
    </source>
</evidence>
<evidence type="ECO:0000256" key="8">
    <source>
        <dbReference type="RuleBase" id="RU003761"/>
    </source>
</evidence>
<dbReference type="AlphaFoldDB" id="A0A1I3XFA7"/>
<dbReference type="GO" id="GO:0000028">
    <property type="term" value="P:ribosomal small subunit assembly"/>
    <property type="evidence" value="ECO:0007669"/>
    <property type="project" value="TreeGrafter"/>
</dbReference>
<dbReference type="STRING" id="52560.SAMN04488082_11634"/>
<dbReference type="InterPro" id="IPR004044">
    <property type="entry name" value="KH_dom_type_2"/>
</dbReference>
<dbReference type="Pfam" id="PF07650">
    <property type="entry name" value="KH_2"/>
    <property type="match status" value="1"/>
</dbReference>
<dbReference type="InterPro" id="IPR006073">
    <property type="entry name" value="GTP-bd"/>
</dbReference>
<feature type="binding site" evidence="6">
    <location>
        <begin position="61"/>
        <end position="65"/>
    </location>
    <ligand>
        <name>GTP</name>
        <dbReference type="ChEBI" id="CHEBI:37565"/>
    </ligand>
</feature>
<reference evidence="12" key="1">
    <citation type="submission" date="2016-10" db="EMBL/GenBank/DDBJ databases">
        <authorList>
            <person name="Varghese N."/>
            <person name="Submissions S."/>
        </authorList>
    </citation>
    <scope>NUCLEOTIDE SEQUENCE [LARGE SCALE GENOMIC DNA]</scope>
    <source>
        <strain evidence="12">DSM 5918</strain>
    </source>
</reference>
<dbReference type="GO" id="GO:0003924">
    <property type="term" value="F:GTPase activity"/>
    <property type="evidence" value="ECO:0007669"/>
    <property type="project" value="UniProtKB-UniRule"/>
</dbReference>
<keyword evidence="6" id="KW-0963">Cytoplasm</keyword>
<protein>
    <recommendedName>
        <fullName evidence="2 6">GTPase Era</fullName>
    </recommendedName>
</protein>
<organism evidence="11 12">
    <name type="scientific">Desulfomicrobium apsheronum</name>
    <dbReference type="NCBI Taxonomy" id="52560"/>
    <lineage>
        <taxon>Bacteria</taxon>
        <taxon>Pseudomonadati</taxon>
        <taxon>Thermodesulfobacteriota</taxon>
        <taxon>Desulfovibrionia</taxon>
        <taxon>Desulfovibrionales</taxon>
        <taxon>Desulfomicrobiaceae</taxon>
        <taxon>Desulfomicrobium</taxon>
    </lineage>
</organism>
<dbReference type="GO" id="GO:0005829">
    <property type="term" value="C:cytosol"/>
    <property type="evidence" value="ECO:0007669"/>
    <property type="project" value="TreeGrafter"/>
</dbReference>
<feature type="region of interest" description="G3" evidence="7">
    <location>
        <begin position="61"/>
        <end position="64"/>
    </location>
</feature>
<feature type="region of interest" description="G4" evidence="7">
    <location>
        <begin position="129"/>
        <end position="132"/>
    </location>
</feature>
<dbReference type="Proteomes" id="UP000198635">
    <property type="component" value="Unassembled WGS sequence"/>
</dbReference>
<dbReference type="HAMAP" id="MF_00367">
    <property type="entry name" value="GTPase_Era"/>
    <property type="match status" value="1"/>
</dbReference>
<keyword evidence="5 6" id="KW-0342">GTP-binding</keyword>
<evidence type="ECO:0000256" key="1">
    <source>
        <dbReference type="ARBA" id="ARBA00007921"/>
    </source>
</evidence>
<evidence type="ECO:0000256" key="5">
    <source>
        <dbReference type="ARBA" id="ARBA00023134"/>
    </source>
</evidence>
<feature type="binding site" evidence="6">
    <location>
        <begin position="129"/>
        <end position="132"/>
    </location>
    <ligand>
        <name>GTP</name>
        <dbReference type="ChEBI" id="CHEBI:37565"/>
    </ligand>
</feature>
<evidence type="ECO:0000313" key="12">
    <source>
        <dbReference type="Proteomes" id="UP000198635"/>
    </source>
</evidence>
<dbReference type="NCBIfam" id="TIGR00231">
    <property type="entry name" value="small_GTP"/>
    <property type="match status" value="1"/>
</dbReference>
<comment type="function">
    <text evidence="6">An essential GTPase that binds both GDP and GTP, with rapid nucleotide exchange. Plays a role in 16S rRNA processing and 30S ribosomal subunit biogenesis and possibly also in cell cycle regulation and energy metabolism.</text>
</comment>
<dbReference type="InterPro" id="IPR015946">
    <property type="entry name" value="KH_dom-like_a/b"/>
</dbReference>
<dbReference type="NCBIfam" id="TIGR00436">
    <property type="entry name" value="era"/>
    <property type="match status" value="1"/>
</dbReference>
<dbReference type="InterPro" id="IPR027417">
    <property type="entry name" value="P-loop_NTPase"/>
</dbReference>